<evidence type="ECO:0000256" key="1">
    <source>
        <dbReference type="ARBA" id="ARBA00004442"/>
    </source>
</evidence>
<comment type="subcellular location">
    <subcellularLocation>
        <location evidence="1">Cell outer membrane</location>
    </subcellularLocation>
</comment>
<evidence type="ECO:0000256" key="9">
    <source>
        <dbReference type="ARBA" id="ARBA00093548"/>
    </source>
</evidence>
<keyword evidence="4" id="KW-0812">Transmembrane</keyword>
<evidence type="ECO:0000313" key="14">
    <source>
        <dbReference type="EMBL" id="GFO60756.1"/>
    </source>
</evidence>
<evidence type="ECO:0000313" key="15">
    <source>
        <dbReference type="Proteomes" id="UP000556026"/>
    </source>
</evidence>
<sequence length="589" mass="65016">MSRFATLPLIICTLLLLLGGAGRACAADPVALEVTGVEGDALKNVQQALALPPGLVRDGKVDRLWLERFAGRAPEQVRHALEPFGYYHAVVGVSIEENRGRGRYRLLVRVAPGEPVRVSRVEVSLSGPGAGTAELVGLSRAFPLAKGDVLLQPEYDRAKGGLKSQAVSLGYLDADYTRHEIRIAPGELEARIALTLETGPRYFFDGVSIEGAGDYPEEYLRRFVTFKEGEVFSNAKLAETQLNFTNSERFKQVVVNPQRDLAREHKVPVQVVLTPAPRRSVRPGVGYGTDTGARFTVRFRDLNLFHLGHDLDLNIYAAQRLQGFAGRYTIPSPRDIKTSTMFQLNLQQEDVGTYQSKLVAVEVDRNRSFNRGEVGTAYVKVQEERFTIGGQDSSSRLVLPGFRFSKEYFDNLVRPHRGYRFMVDLRGAHQALGSDSALAQGIVEGNALLPLPWRLALQLRTRLGGTLLADPLGDVPPSIRFFAGGDESVRGYSYQSLGPRDASGQVVGGRHLIFASAELQRYLFDNWGVSTFFDTGNAFSDLNRIKLYQALGIGVHYYTPVGGLNLSLAHPLDSGWTRYRIVFTVGFQL</sequence>
<evidence type="ECO:0000256" key="5">
    <source>
        <dbReference type="ARBA" id="ARBA00022729"/>
    </source>
</evidence>
<evidence type="ECO:0000256" key="8">
    <source>
        <dbReference type="ARBA" id="ARBA00033063"/>
    </source>
</evidence>
<feature type="domain" description="POTRA" evidence="12">
    <location>
        <begin position="204"/>
        <end position="271"/>
    </location>
</feature>
<dbReference type="PANTHER" id="PTHR12815">
    <property type="entry name" value="SORTING AND ASSEMBLY MACHINERY SAMM50 PROTEIN FAMILY MEMBER"/>
    <property type="match status" value="1"/>
</dbReference>
<evidence type="ECO:0000259" key="11">
    <source>
        <dbReference type="Pfam" id="PF01103"/>
    </source>
</evidence>
<dbReference type="GO" id="GO:0009306">
    <property type="term" value="P:protein secretion"/>
    <property type="evidence" value="ECO:0007669"/>
    <property type="project" value="TreeGrafter"/>
</dbReference>
<dbReference type="InterPro" id="IPR000184">
    <property type="entry name" value="Bac_surfAg_D15"/>
</dbReference>
<evidence type="ECO:0000256" key="6">
    <source>
        <dbReference type="ARBA" id="ARBA00023136"/>
    </source>
</evidence>
<dbReference type="Gene3D" id="3.10.20.310">
    <property type="entry name" value="membrane protein fhac"/>
    <property type="match status" value="3"/>
</dbReference>
<keyword evidence="7" id="KW-0998">Cell outer membrane</keyword>
<dbReference type="EMBL" id="BLXX01000010">
    <property type="protein sequence ID" value="GFO60756.1"/>
    <property type="molecule type" value="Genomic_DNA"/>
</dbReference>
<evidence type="ECO:0000256" key="3">
    <source>
        <dbReference type="ARBA" id="ARBA00015419"/>
    </source>
</evidence>
<dbReference type="PANTHER" id="PTHR12815:SF47">
    <property type="entry name" value="TRANSLOCATION AND ASSEMBLY MODULE SUBUNIT TAMA"/>
    <property type="match status" value="1"/>
</dbReference>
<protein>
    <recommendedName>
        <fullName evidence="3">Translocation and assembly module subunit TamA</fullName>
    </recommendedName>
    <alternativeName>
        <fullName evidence="8">Autotransporter assembly factor TamA</fullName>
    </alternativeName>
</protein>
<keyword evidence="5 10" id="KW-0732">Signal</keyword>
<dbReference type="AlphaFoldDB" id="A0A6V8ML80"/>
<evidence type="ECO:0000256" key="7">
    <source>
        <dbReference type="ARBA" id="ARBA00023237"/>
    </source>
</evidence>
<feature type="signal peptide" evidence="10">
    <location>
        <begin position="1"/>
        <end position="26"/>
    </location>
</feature>
<keyword evidence="15" id="KW-1185">Reference proteome</keyword>
<comment type="similarity">
    <text evidence="2">Belongs to the TamA family.</text>
</comment>
<dbReference type="InterPro" id="IPR035243">
    <property type="entry name" value="TamA_POTRA_Dom_1"/>
</dbReference>
<dbReference type="InterPro" id="IPR039910">
    <property type="entry name" value="D15-like"/>
</dbReference>
<dbReference type="Gene3D" id="2.40.160.50">
    <property type="entry name" value="membrane protein fhac: a member of the omp85/tpsb transporter family"/>
    <property type="match status" value="1"/>
</dbReference>
<comment type="subunit">
    <text evidence="9">Interacts with TamB to form the translocation and assembly module (TAM).</text>
</comment>
<feature type="domain" description="TamA POTRA" evidence="13">
    <location>
        <begin position="32"/>
        <end position="112"/>
    </location>
</feature>
<organism evidence="14 15">
    <name type="scientific">Geomonas silvestris</name>
    <dbReference type="NCBI Taxonomy" id="2740184"/>
    <lineage>
        <taxon>Bacteria</taxon>
        <taxon>Pseudomonadati</taxon>
        <taxon>Thermodesulfobacteriota</taxon>
        <taxon>Desulfuromonadia</taxon>
        <taxon>Geobacterales</taxon>
        <taxon>Geobacteraceae</taxon>
        <taxon>Geomonas</taxon>
    </lineage>
</organism>
<name>A0A6V8ML80_9BACT</name>
<dbReference type="GO" id="GO:0097347">
    <property type="term" value="C:TAM protein secretion complex"/>
    <property type="evidence" value="ECO:0007669"/>
    <property type="project" value="TreeGrafter"/>
</dbReference>
<comment type="caution">
    <text evidence="14">The sequence shown here is derived from an EMBL/GenBank/DDBJ whole genome shotgun (WGS) entry which is preliminary data.</text>
</comment>
<dbReference type="GO" id="GO:0009279">
    <property type="term" value="C:cell outer membrane"/>
    <property type="evidence" value="ECO:0007669"/>
    <property type="project" value="UniProtKB-SubCell"/>
</dbReference>
<accession>A0A6V8ML80</accession>
<keyword evidence="6" id="KW-0472">Membrane</keyword>
<evidence type="ECO:0000256" key="4">
    <source>
        <dbReference type="ARBA" id="ARBA00022692"/>
    </source>
</evidence>
<evidence type="ECO:0000259" key="12">
    <source>
        <dbReference type="Pfam" id="PF07244"/>
    </source>
</evidence>
<reference evidence="15" key="1">
    <citation type="submission" date="2020-06" db="EMBL/GenBank/DDBJ databases">
        <title>Draft genomic sequence of Geomonas sp. Red330.</title>
        <authorList>
            <person name="Itoh H."/>
            <person name="Zhenxing X."/>
            <person name="Ushijima N."/>
            <person name="Masuda Y."/>
            <person name="Shiratori Y."/>
            <person name="Senoo K."/>
        </authorList>
    </citation>
    <scope>NUCLEOTIDE SEQUENCE [LARGE SCALE GENOMIC DNA]</scope>
    <source>
        <strain evidence="15">Red330</strain>
    </source>
</reference>
<dbReference type="Proteomes" id="UP000556026">
    <property type="component" value="Unassembled WGS sequence"/>
</dbReference>
<dbReference type="Pfam" id="PF17243">
    <property type="entry name" value="POTRA_TamA_1"/>
    <property type="match status" value="1"/>
</dbReference>
<dbReference type="InterPro" id="IPR010827">
    <property type="entry name" value="BamA/TamA_POTRA"/>
</dbReference>
<dbReference type="RefSeq" id="WP_183355565.1">
    <property type="nucleotide sequence ID" value="NZ_BLXX01000010.1"/>
</dbReference>
<evidence type="ECO:0000256" key="2">
    <source>
        <dbReference type="ARBA" id="ARBA00010248"/>
    </source>
</evidence>
<feature type="chain" id="PRO_5027795536" description="Translocation and assembly module subunit TamA" evidence="10">
    <location>
        <begin position="27"/>
        <end position="589"/>
    </location>
</feature>
<evidence type="ECO:0000256" key="10">
    <source>
        <dbReference type="SAM" id="SignalP"/>
    </source>
</evidence>
<dbReference type="Pfam" id="PF07244">
    <property type="entry name" value="POTRA"/>
    <property type="match status" value="1"/>
</dbReference>
<evidence type="ECO:0000259" key="13">
    <source>
        <dbReference type="Pfam" id="PF17243"/>
    </source>
</evidence>
<feature type="domain" description="Bacterial surface antigen (D15)" evidence="11">
    <location>
        <begin position="303"/>
        <end position="586"/>
    </location>
</feature>
<gene>
    <name evidence="14" type="primary">ytfM</name>
    <name evidence="14" type="ORF">GMST_30810</name>
</gene>
<dbReference type="Pfam" id="PF01103">
    <property type="entry name" value="Omp85"/>
    <property type="match status" value="1"/>
</dbReference>
<proteinExistence type="inferred from homology"/>